<accession>A0A9P6NTF4</accession>
<dbReference type="AlphaFoldDB" id="A0A9P6NTF4"/>
<comment type="caution">
    <text evidence="1">The sequence shown here is derived from an EMBL/GenBank/DDBJ whole genome shotgun (WGS) entry which is preliminary data.</text>
</comment>
<feature type="non-terminal residue" evidence="1">
    <location>
        <position position="65"/>
    </location>
</feature>
<feature type="non-terminal residue" evidence="1">
    <location>
        <position position="1"/>
    </location>
</feature>
<gene>
    <name evidence="1" type="ORF">CROQUDRAFT_23131</name>
</gene>
<evidence type="ECO:0000313" key="2">
    <source>
        <dbReference type="Proteomes" id="UP000886653"/>
    </source>
</evidence>
<organism evidence="1 2">
    <name type="scientific">Cronartium quercuum f. sp. fusiforme G11</name>
    <dbReference type="NCBI Taxonomy" id="708437"/>
    <lineage>
        <taxon>Eukaryota</taxon>
        <taxon>Fungi</taxon>
        <taxon>Dikarya</taxon>
        <taxon>Basidiomycota</taxon>
        <taxon>Pucciniomycotina</taxon>
        <taxon>Pucciniomycetes</taxon>
        <taxon>Pucciniales</taxon>
        <taxon>Coleosporiaceae</taxon>
        <taxon>Cronartium</taxon>
    </lineage>
</organism>
<evidence type="ECO:0000313" key="1">
    <source>
        <dbReference type="EMBL" id="KAG0151649.1"/>
    </source>
</evidence>
<sequence length="65" mass="7522">KCISSAFPYEKRRWDKSHVEPTSKVGDELLVSTLHFNNFTTNAKLKDPFIRPFTVIELVGKKQVE</sequence>
<reference evidence="1" key="1">
    <citation type="submission" date="2013-11" db="EMBL/GenBank/DDBJ databases">
        <title>Genome sequence of the fusiform rust pathogen reveals effectors for host alternation and coevolution with pine.</title>
        <authorList>
            <consortium name="DOE Joint Genome Institute"/>
            <person name="Smith K."/>
            <person name="Pendleton A."/>
            <person name="Kubisiak T."/>
            <person name="Anderson C."/>
            <person name="Salamov A."/>
            <person name="Aerts A."/>
            <person name="Riley R."/>
            <person name="Clum A."/>
            <person name="Lindquist E."/>
            <person name="Ence D."/>
            <person name="Campbell M."/>
            <person name="Kronenberg Z."/>
            <person name="Feau N."/>
            <person name="Dhillon B."/>
            <person name="Hamelin R."/>
            <person name="Burleigh J."/>
            <person name="Smith J."/>
            <person name="Yandell M."/>
            <person name="Nelson C."/>
            <person name="Grigoriev I."/>
            <person name="Davis J."/>
        </authorList>
    </citation>
    <scope>NUCLEOTIDE SEQUENCE</scope>
    <source>
        <strain evidence="1">G11</strain>
    </source>
</reference>
<dbReference type="EMBL" id="MU167212">
    <property type="protein sequence ID" value="KAG0151649.1"/>
    <property type="molecule type" value="Genomic_DNA"/>
</dbReference>
<protein>
    <submittedName>
        <fullName evidence="1">Uncharacterized protein</fullName>
    </submittedName>
</protein>
<name>A0A9P6NTF4_9BASI</name>
<keyword evidence="2" id="KW-1185">Reference proteome</keyword>
<dbReference type="OrthoDB" id="3341476at2759"/>
<proteinExistence type="predicted"/>
<dbReference type="Proteomes" id="UP000886653">
    <property type="component" value="Unassembled WGS sequence"/>
</dbReference>